<protein>
    <submittedName>
        <fullName evidence="2">Uncharacterized protein</fullName>
    </submittedName>
</protein>
<proteinExistence type="predicted"/>
<keyword evidence="3" id="KW-1185">Reference proteome</keyword>
<dbReference type="EMBL" id="JACVVK020000512">
    <property type="protein sequence ID" value="KAK7469568.1"/>
    <property type="molecule type" value="Genomic_DNA"/>
</dbReference>
<evidence type="ECO:0000313" key="2">
    <source>
        <dbReference type="EMBL" id="KAK7469568.1"/>
    </source>
</evidence>
<evidence type="ECO:0000313" key="3">
    <source>
        <dbReference type="Proteomes" id="UP001519460"/>
    </source>
</evidence>
<gene>
    <name evidence="2" type="ORF">BaRGS_00036416</name>
</gene>
<reference evidence="2 3" key="1">
    <citation type="journal article" date="2023" name="Sci. Data">
        <title>Genome assembly of the Korean intertidal mud-creeper Batillaria attramentaria.</title>
        <authorList>
            <person name="Patra A.K."/>
            <person name="Ho P.T."/>
            <person name="Jun S."/>
            <person name="Lee S.J."/>
            <person name="Kim Y."/>
            <person name="Won Y.J."/>
        </authorList>
    </citation>
    <scope>NUCLEOTIDE SEQUENCE [LARGE SCALE GENOMIC DNA]</scope>
    <source>
        <strain evidence="2">Wonlab-2016</strain>
    </source>
</reference>
<feature type="region of interest" description="Disordered" evidence="1">
    <location>
        <begin position="1"/>
        <end position="106"/>
    </location>
</feature>
<evidence type="ECO:0000256" key="1">
    <source>
        <dbReference type="SAM" id="MobiDB-lite"/>
    </source>
</evidence>
<dbReference type="AlphaFoldDB" id="A0ABD0JBZ5"/>
<feature type="compositionally biased region" description="Basic and acidic residues" evidence="1">
    <location>
        <begin position="1"/>
        <end position="18"/>
    </location>
</feature>
<comment type="caution">
    <text evidence="2">The sequence shown here is derived from an EMBL/GenBank/DDBJ whole genome shotgun (WGS) entry which is preliminary data.</text>
</comment>
<feature type="compositionally biased region" description="Basic and acidic residues" evidence="1">
    <location>
        <begin position="26"/>
        <end position="47"/>
    </location>
</feature>
<feature type="region of interest" description="Disordered" evidence="1">
    <location>
        <begin position="215"/>
        <end position="239"/>
    </location>
</feature>
<accession>A0ABD0JBZ5</accession>
<organism evidence="2 3">
    <name type="scientific">Batillaria attramentaria</name>
    <dbReference type="NCBI Taxonomy" id="370345"/>
    <lineage>
        <taxon>Eukaryota</taxon>
        <taxon>Metazoa</taxon>
        <taxon>Spiralia</taxon>
        <taxon>Lophotrochozoa</taxon>
        <taxon>Mollusca</taxon>
        <taxon>Gastropoda</taxon>
        <taxon>Caenogastropoda</taxon>
        <taxon>Sorbeoconcha</taxon>
        <taxon>Cerithioidea</taxon>
        <taxon>Batillariidae</taxon>
        <taxon>Batillaria</taxon>
    </lineage>
</organism>
<name>A0ABD0JBZ5_9CAEN</name>
<dbReference type="Proteomes" id="UP001519460">
    <property type="component" value="Unassembled WGS sequence"/>
</dbReference>
<feature type="compositionally biased region" description="Basic and acidic residues" evidence="1">
    <location>
        <begin position="152"/>
        <end position="180"/>
    </location>
</feature>
<feature type="region of interest" description="Disordered" evidence="1">
    <location>
        <begin position="141"/>
        <end position="189"/>
    </location>
</feature>
<sequence length="239" mass="27252">MSRRYGERRPSTSERDGSGQRNTTPHHKEELAEDRSSRNADHVRERGLWNMAGRRFHSPQEQPFPEEALDSEGQSNDTYGDRKIQHQRGQGTGRGRGRWPNGRGKFSGHTCSLDDISSGMRDIDALHGSVNELLNQFIHSRSNTPAEMSVDPGKETGHSERQRKSDKRSRIMDNRTRSTQEKGGMQENNWWNCQTRTQGGGLSSFDLRNRLKHREMGENDLRNRLREQEGGSHEDAGGC</sequence>